<name>A0A2J8U7S0_PONAB</name>
<dbReference type="GO" id="GO:0005546">
    <property type="term" value="F:phosphatidylinositol-4,5-bisphosphate binding"/>
    <property type="evidence" value="ECO:0007669"/>
    <property type="project" value="TreeGrafter"/>
</dbReference>
<sequence>MSDLLWIGAPQRQTLSRPPTPRRGPPNEAGGGKPPRSPQHWRHEPRTQAPSGSSTYLQLPPRPPGTRASMVLLPGPPLESTFHQSLETDTLLTKLCGQDRLLRRLQEEIDQRQEEKEQLEAALELTRQQLGQATREAGAPGRAWGRQRLLQDRLVSVRATLCHLTQDRVSAQQQLWMVEDTLAGLGGSQKPPPHTEPDSPSPVLQGEESSERESLPESLELSSPRSPETDWGRPPGGDKDLASPRLGLGSPRVSRASSPEGRHLPSPQLGTKAPVARPRMSAQEQLERMRRNQECGRPLPRPTSPRLLTLGRILSPARRQPDVEQRSKEHHPLLADFRRSPGAGSQPLSSPGY</sequence>
<proteinExistence type="predicted"/>
<dbReference type="GO" id="GO:0043325">
    <property type="term" value="F:phosphatidylinositol-3,4-bisphosphate binding"/>
    <property type="evidence" value="ECO:0007669"/>
    <property type="project" value="TreeGrafter"/>
</dbReference>
<organism evidence="4">
    <name type="scientific">Pongo abelii</name>
    <name type="common">Sumatran orangutan</name>
    <name type="synonym">Pongo pygmaeus abelii</name>
    <dbReference type="NCBI Taxonomy" id="9601"/>
    <lineage>
        <taxon>Eukaryota</taxon>
        <taxon>Metazoa</taxon>
        <taxon>Chordata</taxon>
        <taxon>Craniata</taxon>
        <taxon>Vertebrata</taxon>
        <taxon>Euteleostomi</taxon>
        <taxon>Mammalia</taxon>
        <taxon>Eutheria</taxon>
        <taxon>Euarchontoglires</taxon>
        <taxon>Primates</taxon>
        <taxon>Haplorrhini</taxon>
        <taxon>Catarrhini</taxon>
        <taxon>Hominidae</taxon>
        <taxon>Pongo</taxon>
    </lineage>
</organism>
<gene>
    <name evidence="4" type="ORF">CR201_G0029575</name>
</gene>
<dbReference type="GO" id="GO:0090263">
    <property type="term" value="P:positive regulation of canonical Wnt signaling pathway"/>
    <property type="evidence" value="ECO:0007669"/>
    <property type="project" value="TreeGrafter"/>
</dbReference>
<feature type="region of interest" description="Disordered" evidence="2">
    <location>
        <begin position="1"/>
        <end position="76"/>
    </location>
</feature>
<evidence type="ECO:0000256" key="1">
    <source>
        <dbReference type="SAM" id="Coils"/>
    </source>
</evidence>
<dbReference type="Pfam" id="PF25541">
    <property type="entry name" value="TBCA_PH"/>
    <property type="match status" value="1"/>
</dbReference>
<feature type="region of interest" description="Disordered" evidence="2">
    <location>
        <begin position="183"/>
        <end position="353"/>
    </location>
</feature>
<dbReference type="EMBL" id="NDHI03003467">
    <property type="protein sequence ID" value="PNJ41308.1"/>
    <property type="molecule type" value="Genomic_DNA"/>
</dbReference>
<feature type="compositionally biased region" description="Low complexity" evidence="2">
    <location>
        <begin position="216"/>
        <end position="226"/>
    </location>
</feature>
<evidence type="ECO:0000256" key="2">
    <source>
        <dbReference type="SAM" id="MobiDB-lite"/>
    </source>
</evidence>
<feature type="compositionally biased region" description="Polar residues" evidence="2">
    <location>
        <begin position="48"/>
        <end position="57"/>
    </location>
</feature>
<dbReference type="AlphaFoldDB" id="A0A2J8U7S0"/>
<evidence type="ECO:0000259" key="3">
    <source>
        <dbReference type="Pfam" id="PF25541"/>
    </source>
</evidence>
<dbReference type="PANTHER" id="PTHR12752">
    <property type="entry name" value="PHOSPHOINOSITOL 3-PHOSPHATE-BINDING PROTEIN"/>
    <property type="match status" value="1"/>
</dbReference>
<feature type="domain" description="Pleckstrin homology" evidence="3">
    <location>
        <begin position="87"/>
        <end position="181"/>
    </location>
</feature>
<comment type="caution">
    <text evidence="4">The sequence shown here is derived from an EMBL/GenBank/DDBJ whole genome shotgun (WGS) entry which is preliminary data.</text>
</comment>
<dbReference type="GO" id="GO:2000096">
    <property type="term" value="P:positive regulation of Wnt signaling pathway, planar cell polarity pathway"/>
    <property type="evidence" value="ECO:0007669"/>
    <property type="project" value="TreeGrafter"/>
</dbReference>
<feature type="coiled-coil region" evidence="1">
    <location>
        <begin position="98"/>
        <end position="136"/>
    </location>
</feature>
<feature type="compositionally biased region" description="Basic and acidic residues" evidence="2">
    <location>
        <begin position="319"/>
        <end position="339"/>
    </location>
</feature>
<evidence type="ECO:0000313" key="4">
    <source>
        <dbReference type="EMBL" id="PNJ41308.1"/>
    </source>
</evidence>
<dbReference type="GO" id="GO:0031234">
    <property type="term" value="C:extrinsic component of cytoplasmic side of plasma membrane"/>
    <property type="evidence" value="ECO:0007669"/>
    <property type="project" value="TreeGrafter"/>
</dbReference>
<keyword evidence="1" id="KW-0175">Coiled coil</keyword>
<dbReference type="GO" id="GO:0032266">
    <property type="term" value="F:phosphatidylinositol-3-phosphate binding"/>
    <property type="evidence" value="ECO:0007669"/>
    <property type="project" value="TreeGrafter"/>
</dbReference>
<feature type="compositionally biased region" description="Basic and acidic residues" evidence="2">
    <location>
        <begin position="285"/>
        <end position="294"/>
    </location>
</feature>
<dbReference type="GO" id="GO:0080025">
    <property type="term" value="F:phosphatidylinositol-3,5-bisphosphate binding"/>
    <property type="evidence" value="ECO:0007669"/>
    <property type="project" value="TreeGrafter"/>
</dbReference>
<feature type="compositionally biased region" description="Basic and acidic residues" evidence="2">
    <location>
        <begin position="227"/>
        <end position="242"/>
    </location>
</feature>
<dbReference type="InterPro" id="IPR057971">
    <property type="entry name" value="PKHA4-7_TBCA"/>
</dbReference>
<reference evidence="4" key="1">
    <citation type="submission" date="2017-12" db="EMBL/GenBank/DDBJ databases">
        <title>High-resolution comparative analysis of great ape genomes.</title>
        <authorList>
            <person name="Pollen A."/>
            <person name="Hastie A."/>
            <person name="Hormozdiari F."/>
            <person name="Dougherty M."/>
            <person name="Liu R."/>
            <person name="Chaisson M."/>
            <person name="Hoppe E."/>
            <person name="Hill C."/>
            <person name="Pang A."/>
            <person name="Hillier L."/>
            <person name="Baker C."/>
            <person name="Armstrong J."/>
            <person name="Shendure J."/>
            <person name="Paten B."/>
            <person name="Wilson R."/>
            <person name="Chao H."/>
            <person name="Schneider V."/>
            <person name="Ventura M."/>
            <person name="Kronenberg Z."/>
            <person name="Murali S."/>
            <person name="Gordon D."/>
            <person name="Cantsilieris S."/>
            <person name="Munson K."/>
            <person name="Nelson B."/>
            <person name="Raja A."/>
            <person name="Underwood J."/>
            <person name="Diekhans M."/>
            <person name="Fiddes I."/>
            <person name="Haussler D."/>
            <person name="Eichler E."/>
        </authorList>
    </citation>
    <scope>NUCLEOTIDE SEQUENCE [LARGE SCALE GENOMIC DNA]</scope>
    <source>
        <strain evidence="4">Susie</strain>
    </source>
</reference>
<accession>A0A2J8U7S0</accession>
<dbReference type="PANTHER" id="PTHR12752:SF7">
    <property type="entry name" value="PLECKSTRIN HOMOLOGY DOMAIN-CONTAINING FAMILY A MEMBER 4"/>
    <property type="match status" value="1"/>
</dbReference>
<protein>
    <submittedName>
        <fullName evidence="4">PLEKHA4 isoform 5</fullName>
    </submittedName>
</protein>